<dbReference type="EMBL" id="JAYJJQ010000013">
    <property type="protein sequence ID" value="MEB3070375.1"/>
    <property type="molecule type" value="Genomic_DNA"/>
</dbReference>
<sequence>MMLVDDHWKIDSDRTRNQEQAFEKVYGHKPATANDWRMAAALDPHSYDPKYHGVAPEIVAGRFTPQPGKGVVRSNMFIPTDQVVNLWKDATDLRLRRFAPQNFGDNRGPSANADIDAARVSAFVDYDHGVVVVRQNPTSAVDGLRGGAAAAVPNVHVAQASDGRLTIDYNAHDAYENPIATWGGATVNGRITLDPHADGTIGLGGSTTIYPSMETYQYRDGAAPAQLQWTPANSGGSAGPATSLERHHWIGDTSIPAVRPDMPSWKWELENAIPFIHDPFLEHATQLTDPFNGSVPTVGLGR</sequence>
<protein>
    <submittedName>
        <fullName evidence="1">Uncharacterized protein</fullName>
    </submittedName>
</protein>
<reference evidence="1 2" key="1">
    <citation type="submission" date="2023-12" db="EMBL/GenBank/DDBJ databases">
        <title>Description of new species of Mycobacterium terrae complex isolated from sewage at the Sao Paulo Zoological Park Foundation in Brazil.</title>
        <authorList>
            <person name="Romagnoli C.L."/>
            <person name="Conceicao E.C."/>
            <person name="Machado E."/>
            <person name="Barreto L.B.P.F."/>
            <person name="Sharma A."/>
            <person name="Silva N.M."/>
            <person name="Marques L.E."/>
            <person name="Juliana M.A."/>
            <person name="Lourenco M.C.S."/>
            <person name="Digiampietri L.A."/>
            <person name="Suffys P.N."/>
            <person name="Viana-Niero C."/>
        </authorList>
    </citation>
    <scope>NUCLEOTIDE SEQUENCE [LARGE SCALE GENOMIC DNA]</scope>
    <source>
        <strain evidence="1 2">MYC017</strain>
    </source>
</reference>
<keyword evidence="2" id="KW-1185">Reference proteome</keyword>
<accession>A0ABU5YZ05</accession>
<dbReference type="RefSeq" id="WP_225396746.1">
    <property type="nucleotide sequence ID" value="NZ_JAYJJQ010000013.1"/>
</dbReference>
<gene>
    <name evidence="1" type="ORF">K5L39_14385</name>
</gene>
<comment type="caution">
    <text evidence="1">The sequence shown here is derived from an EMBL/GenBank/DDBJ whole genome shotgun (WGS) entry which is preliminary data.</text>
</comment>
<proteinExistence type="predicted"/>
<evidence type="ECO:0000313" key="2">
    <source>
        <dbReference type="Proteomes" id="UP001299283"/>
    </source>
</evidence>
<dbReference type="Proteomes" id="UP001299283">
    <property type="component" value="Unassembled WGS sequence"/>
</dbReference>
<evidence type="ECO:0000313" key="1">
    <source>
        <dbReference type="EMBL" id="MEB3070375.1"/>
    </source>
</evidence>
<name>A0ABU5YZ05_9MYCO</name>
<organism evidence="1 2">
    <name type="scientific">[Mycobacterium] vasticus</name>
    <dbReference type="NCBI Taxonomy" id="2875777"/>
    <lineage>
        <taxon>Bacteria</taxon>
        <taxon>Bacillati</taxon>
        <taxon>Actinomycetota</taxon>
        <taxon>Actinomycetes</taxon>
        <taxon>Mycobacteriales</taxon>
        <taxon>Mycobacteriaceae</taxon>
        <taxon>Mycolicibacter</taxon>
    </lineage>
</organism>